<organism evidence="2 3">
    <name type="scientific">Deinococcus aetherius</name>
    <dbReference type="NCBI Taxonomy" id="200252"/>
    <lineage>
        <taxon>Bacteria</taxon>
        <taxon>Thermotogati</taxon>
        <taxon>Deinococcota</taxon>
        <taxon>Deinococci</taxon>
        <taxon>Deinococcales</taxon>
        <taxon>Deinococcaceae</taxon>
        <taxon>Deinococcus</taxon>
    </lineage>
</organism>
<feature type="transmembrane region" description="Helical" evidence="1">
    <location>
        <begin position="6"/>
        <end position="26"/>
    </location>
</feature>
<keyword evidence="2" id="KW-0614">Plasmid</keyword>
<dbReference type="EMBL" id="AP026562">
    <property type="protein sequence ID" value="BDP44126.1"/>
    <property type="molecule type" value="Genomic_DNA"/>
</dbReference>
<evidence type="ECO:0000256" key="1">
    <source>
        <dbReference type="SAM" id="Phobius"/>
    </source>
</evidence>
<keyword evidence="1" id="KW-0812">Transmembrane</keyword>
<keyword evidence="1" id="KW-0472">Membrane</keyword>
<evidence type="ECO:0000313" key="3">
    <source>
        <dbReference type="Proteomes" id="UP001064971"/>
    </source>
</evidence>
<accession>A0ABM8AJX8</accession>
<reference evidence="2" key="1">
    <citation type="submission" date="2022-07" db="EMBL/GenBank/DDBJ databases">
        <title>Complete Genome Sequence of the Radioresistant Bacterium Deinococcus aetherius ST0316, Isolated from the Air Dust collected in Lower Stratosphere above Japan.</title>
        <authorList>
            <person name="Satoh K."/>
            <person name="Hagiwara K."/>
            <person name="Katsumata K."/>
            <person name="Kubo A."/>
            <person name="Yokobori S."/>
            <person name="Yamagishi A."/>
            <person name="Oono Y."/>
            <person name="Narumi I."/>
        </authorList>
    </citation>
    <scope>NUCLEOTIDE SEQUENCE</scope>
    <source>
        <strain evidence="2">ST0316</strain>
        <plasmid evidence="2">pDAETH-2</plasmid>
    </source>
</reference>
<keyword evidence="3" id="KW-1185">Reference proteome</keyword>
<gene>
    <name evidence="2" type="ORF">DAETH_40950</name>
</gene>
<dbReference type="Proteomes" id="UP001064971">
    <property type="component" value="Plasmid pDAETH-2"/>
</dbReference>
<protein>
    <submittedName>
        <fullName evidence="2">Uncharacterized protein</fullName>
    </submittedName>
</protein>
<geneLocation type="plasmid" evidence="2 3">
    <name>pDAETH-2</name>
</geneLocation>
<sequence>MPNEPLPAYPAVVTLLVTVGLLGARLTDAFRNGWRENFLADRRDLSARVRGNRRFMGAAVPDAKLNGHGFLISTLPDPGE</sequence>
<name>A0ABM8AJX8_9DEIO</name>
<evidence type="ECO:0000313" key="2">
    <source>
        <dbReference type="EMBL" id="BDP44126.1"/>
    </source>
</evidence>
<keyword evidence="1" id="KW-1133">Transmembrane helix</keyword>
<proteinExistence type="predicted"/>